<evidence type="ECO:0000313" key="2">
    <source>
        <dbReference type="EMBL" id="PCE43668.1"/>
    </source>
</evidence>
<protein>
    <recommendedName>
        <fullName evidence="4">2OG-Fe(II) oxygenase</fullName>
    </recommendedName>
</protein>
<dbReference type="InterPro" id="IPR012668">
    <property type="entry name" value="CHP02466"/>
</dbReference>
<evidence type="ECO:0000313" key="3">
    <source>
        <dbReference type="Proteomes" id="UP000218934"/>
    </source>
</evidence>
<dbReference type="Pfam" id="PF13759">
    <property type="entry name" value="2OG-FeII_Oxy_5"/>
    <property type="match status" value="1"/>
</dbReference>
<proteinExistence type="predicted"/>
<dbReference type="Proteomes" id="UP000218934">
    <property type="component" value="Unassembled WGS sequence"/>
</dbReference>
<dbReference type="EMBL" id="NWUF01000003">
    <property type="protein sequence ID" value="PCE43668.1"/>
    <property type="molecule type" value="Genomic_DNA"/>
</dbReference>
<sequence>MDGRPRAARRQGARGLRLAEPSPQPRLVPFFPTQIVIESWPGFEAGGAALRDTILARRAADRDPSPRWRSTPDLPHWGGEAARALCDHVLRRIDGMTVDKEQRAEGRGFRWTMTGWAEVLDRHGAIDLRSHPGSSWTAICDIDDGGGTEGGDLVFLDPRYPAVRMPIPELRPRRRDGTPDQHEVRIAARSGAIVMFPSWLMHGVRPFDGDRPRVSIGLTFRADWIG</sequence>
<keyword evidence="3" id="KW-1185">Reference proteome</keyword>
<accession>A0A2A4FZM9</accession>
<feature type="region of interest" description="Disordered" evidence="1">
    <location>
        <begin position="1"/>
        <end position="23"/>
    </location>
</feature>
<reference evidence="2 3" key="1">
    <citation type="submission" date="2017-09" db="EMBL/GenBank/DDBJ databases">
        <title>The Catabolism of 3,6-Dichlorosalicylic acid is Initiated by the Cytochrome P450 Monooxygenase DsmABC in Rhizorhabdus dicambivorans Ndbn-20.</title>
        <authorList>
            <person name="Na L."/>
        </authorList>
    </citation>
    <scope>NUCLEOTIDE SEQUENCE [LARGE SCALE GENOMIC DNA]</scope>
    <source>
        <strain evidence="2 3">Ndbn-20m</strain>
    </source>
</reference>
<feature type="compositionally biased region" description="Basic residues" evidence="1">
    <location>
        <begin position="1"/>
        <end position="12"/>
    </location>
</feature>
<dbReference type="OrthoDB" id="9783136at2"/>
<dbReference type="Gene3D" id="2.60.120.620">
    <property type="entry name" value="q2cbj1_9rhob like domain"/>
    <property type="match status" value="1"/>
</dbReference>
<name>A0A2A4FZM9_9SPHN</name>
<organism evidence="2 3">
    <name type="scientific">Rhizorhabdus dicambivorans</name>
    <dbReference type="NCBI Taxonomy" id="1850238"/>
    <lineage>
        <taxon>Bacteria</taxon>
        <taxon>Pseudomonadati</taxon>
        <taxon>Pseudomonadota</taxon>
        <taxon>Alphaproteobacteria</taxon>
        <taxon>Sphingomonadales</taxon>
        <taxon>Sphingomonadaceae</taxon>
        <taxon>Rhizorhabdus</taxon>
    </lineage>
</organism>
<evidence type="ECO:0008006" key="4">
    <source>
        <dbReference type="Google" id="ProtNLM"/>
    </source>
</evidence>
<evidence type="ECO:0000256" key="1">
    <source>
        <dbReference type="SAM" id="MobiDB-lite"/>
    </source>
</evidence>
<dbReference type="AlphaFoldDB" id="A0A2A4FZM9"/>
<dbReference type="KEGG" id="rdi:CMV14_02725"/>
<gene>
    <name evidence="2" type="ORF">COO09_05045</name>
</gene>
<dbReference type="SUPFAM" id="SSF51197">
    <property type="entry name" value="Clavaminate synthase-like"/>
    <property type="match status" value="1"/>
</dbReference>
<comment type="caution">
    <text evidence="2">The sequence shown here is derived from an EMBL/GenBank/DDBJ whole genome shotgun (WGS) entry which is preliminary data.</text>
</comment>